<dbReference type="EMBL" id="WRXP01003604">
    <property type="protein sequence ID" value="KAF1001610.1"/>
    <property type="molecule type" value="Genomic_DNA"/>
</dbReference>
<dbReference type="InterPro" id="IPR036259">
    <property type="entry name" value="MFS_trans_sf"/>
</dbReference>
<keyword evidence="2" id="KW-0472">Membrane</keyword>
<evidence type="ECO:0000256" key="1">
    <source>
        <dbReference type="ARBA" id="ARBA00044504"/>
    </source>
</evidence>
<dbReference type="Gene3D" id="1.20.1250.20">
    <property type="entry name" value="MFS general substrate transporter like domains"/>
    <property type="match status" value="1"/>
</dbReference>
<dbReference type="Proteomes" id="UP000593563">
    <property type="component" value="Unassembled WGS sequence"/>
</dbReference>
<protein>
    <submittedName>
        <fullName evidence="3">Uncharacterized protein</fullName>
    </submittedName>
</protein>
<dbReference type="PANTHER" id="PTHR11654">
    <property type="entry name" value="OLIGOPEPTIDE TRANSPORTER-RELATED"/>
    <property type="match status" value="1"/>
</dbReference>
<keyword evidence="2" id="KW-0812">Transmembrane</keyword>
<keyword evidence="2" id="KW-1133">Transmembrane helix</keyword>
<name>A0A6L5B7P5_APIGR</name>
<dbReference type="AlphaFoldDB" id="A0A6L5B7P5"/>
<accession>A0A6L5B7P5</accession>
<proteinExistence type="inferred from homology"/>
<reference evidence="3" key="1">
    <citation type="submission" date="2020-01" db="EMBL/GenBank/DDBJ databases">
        <title>The Celery Genome Sequence Reveals Sequential Paleo-tetraploidization, Resistance Gene Elimination, Karyotype Evolution, and Functional Innovation in Apiales.</title>
        <authorList>
            <person name="Song X."/>
        </authorList>
    </citation>
    <scope>NUCLEOTIDE SEQUENCE</scope>
    <source>
        <tissue evidence="3">Leaf</tissue>
    </source>
</reference>
<feature type="transmembrane region" description="Helical" evidence="2">
    <location>
        <begin position="65"/>
        <end position="84"/>
    </location>
</feature>
<organism evidence="3 4">
    <name type="scientific">Apium graveolens</name>
    <name type="common">Celery</name>
    <dbReference type="NCBI Taxonomy" id="4045"/>
    <lineage>
        <taxon>Eukaryota</taxon>
        <taxon>Viridiplantae</taxon>
        <taxon>Streptophyta</taxon>
        <taxon>Embryophyta</taxon>
        <taxon>Tracheophyta</taxon>
        <taxon>Spermatophyta</taxon>
        <taxon>Magnoliopsida</taxon>
        <taxon>eudicotyledons</taxon>
        <taxon>Gunneridae</taxon>
        <taxon>Pentapetalae</taxon>
        <taxon>asterids</taxon>
        <taxon>campanulids</taxon>
        <taxon>Apiales</taxon>
        <taxon>Apiaceae</taxon>
        <taxon>Apioideae</taxon>
        <taxon>apioid superclade</taxon>
        <taxon>Apieae</taxon>
        <taxon>Apium</taxon>
    </lineage>
</organism>
<keyword evidence="4" id="KW-1185">Reference proteome</keyword>
<gene>
    <name evidence="3" type="ORF">AG4045_014386</name>
</gene>
<comment type="similarity">
    <text evidence="1">Belongs to the major facilitator superfamily. Phosphate:H(+) symporter (TC 2.A.1.9) family.</text>
</comment>
<comment type="caution">
    <text evidence="3">The sequence shown here is derived from an EMBL/GenBank/DDBJ whole genome shotgun (WGS) entry which is preliminary data.</text>
</comment>
<evidence type="ECO:0000256" key="2">
    <source>
        <dbReference type="SAM" id="Phobius"/>
    </source>
</evidence>
<sequence length="138" mass="15711">MEFFYSEAPKGMKSLSTSFSWLSLSIGYYLSTVFVEIINSVTGKYTSSKRGWLEGLDMNKNHVELFYWFLAILSIVNLGNYVYWANWYKYKKDVPIEPINELIDEPVLTAGTPSNIPSPLGWSPVIFATKQEEGTDST</sequence>
<evidence type="ECO:0000313" key="3">
    <source>
        <dbReference type="EMBL" id="KAF1001610.1"/>
    </source>
</evidence>
<evidence type="ECO:0000313" key="4">
    <source>
        <dbReference type="Proteomes" id="UP000593563"/>
    </source>
</evidence>
<feature type="transmembrane region" description="Helical" evidence="2">
    <location>
        <begin position="21"/>
        <end position="45"/>
    </location>
</feature>